<dbReference type="PROSITE" id="PS50935">
    <property type="entry name" value="SSB"/>
    <property type="match status" value="1"/>
</dbReference>
<dbReference type="NCBIfam" id="TIGR00621">
    <property type="entry name" value="ssb"/>
    <property type="match status" value="1"/>
</dbReference>
<keyword evidence="1" id="KW-0233">DNA recombination</keyword>
<dbReference type="NCBIfam" id="NF005579">
    <property type="entry name" value="PRK07274.1"/>
    <property type="match status" value="1"/>
</dbReference>
<dbReference type="GO" id="GO:0006310">
    <property type="term" value="P:DNA recombination"/>
    <property type="evidence" value="ECO:0007669"/>
    <property type="project" value="UniProtKB-UniRule"/>
</dbReference>
<dbReference type="Pfam" id="PF00436">
    <property type="entry name" value="SSB"/>
    <property type="match status" value="1"/>
</dbReference>
<evidence type="ECO:0000313" key="3">
    <source>
        <dbReference type="Proteomes" id="UP000483839"/>
    </source>
</evidence>
<keyword evidence="1" id="KW-0235">DNA replication</keyword>
<comment type="function">
    <text evidence="1">Plays an important role in DNA replication, recombination and repair. Binds to ssDNA and to an array of partner proteins to recruit them to their sites of action during DNA metabolism.</text>
</comment>
<dbReference type="EMBL" id="WLXI01000009">
    <property type="protein sequence ID" value="MTD01030.1"/>
    <property type="molecule type" value="Genomic_DNA"/>
</dbReference>
<sequence length="132" mass="15145">MYNKVILIGRLVANPELITTPKNKQVCRVSVAVNRRYKNAEGERQVDFINLVLWGKLAESLASYGSKGSLISIDGELRTRKYEKDGKTSYMTEVLGHFYQLLESRAQRAMRENNMTDDLTDLVLDEEEELPF</sequence>
<comment type="caution">
    <text evidence="1">Lacks conserved residue(s) required for the propagation of feature annotation.</text>
</comment>
<dbReference type="GO" id="GO:0003697">
    <property type="term" value="F:single-stranded DNA binding"/>
    <property type="evidence" value="ECO:0007669"/>
    <property type="project" value="UniProtKB-UniRule"/>
</dbReference>
<dbReference type="InterPro" id="IPR012340">
    <property type="entry name" value="NA-bd_OB-fold"/>
</dbReference>
<dbReference type="OMA" id="TEVRCNE"/>
<dbReference type="GO" id="GO:0006281">
    <property type="term" value="P:DNA repair"/>
    <property type="evidence" value="ECO:0007669"/>
    <property type="project" value="UniProtKB-UniRule"/>
</dbReference>
<keyword evidence="1" id="KW-0234">DNA repair</keyword>
<feature type="short sequence motif" description="Important for interaction with partner proteins" evidence="1">
    <location>
        <begin position="127"/>
        <end position="132"/>
    </location>
</feature>
<dbReference type="InterPro" id="IPR000424">
    <property type="entry name" value="Primosome_PriB/ssb"/>
</dbReference>
<gene>
    <name evidence="2" type="ORF">GKS16_01855</name>
</gene>
<dbReference type="PIRSF" id="PIRSF002070">
    <property type="entry name" value="SSB"/>
    <property type="match status" value="1"/>
</dbReference>
<dbReference type="CDD" id="cd04496">
    <property type="entry name" value="SSB_OBF"/>
    <property type="match status" value="1"/>
</dbReference>
<dbReference type="PANTHER" id="PTHR10302">
    <property type="entry name" value="SINGLE-STRANDED DNA-BINDING PROTEIN"/>
    <property type="match status" value="1"/>
</dbReference>
<reference evidence="2 3" key="1">
    <citation type="submission" date="2019-11" db="EMBL/GenBank/DDBJ databases">
        <title>Streptococcus uberis isolated from clinical mastitis cases on a southeastern Queensland dairy.</title>
        <authorList>
            <person name="Workentine M.L."/>
            <person name="Price R."/>
            <person name="Olchowy T."/>
        </authorList>
    </citation>
    <scope>NUCLEOTIDE SEQUENCE [LARGE SCALE GENOMIC DNA]</scope>
    <source>
        <strain evidence="2 3">OLC4459-A17</strain>
    </source>
</reference>
<dbReference type="RefSeq" id="WP_012657691.1">
    <property type="nucleotide sequence ID" value="NZ_BAABQA010000001.1"/>
</dbReference>
<dbReference type="AlphaFoldDB" id="A0A2X4HAB2"/>
<dbReference type="InterPro" id="IPR011344">
    <property type="entry name" value="ssDNA-bd"/>
</dbReference>
<evidence type="ECO:0000313" key="2">
    <source>
        <dbReference type="EMBL" id="MTD01030.1"/>
    </source>
</evidence>
<dbReference type="SUPFAM" id="SSF50249">
    <property type="entry name" value="Nucleic acid-binding proteins"/>
    <property type="match status" value="1"/>
</dbReference>
<comment type="subunit">
    <text evidence="1">Homotetramer.</text>
</comment>
<accession>A0A2X4HAB2</accession>
<dbReference type="GO" id="GO:0006260">
    <property type="term" value="P:DNA replication"/>
    <property type="evidence" value="ECO:0007669"/>
    <property type="project" value="UniProtKB-UniRule"/>
</dbReference>
<dbReference type="GeneID" id="93825422"/>
<dbReference type="PANTHER" id="PTHR10302:SF27">
    <property type="entry name" value="SINGLE-STRANDED DNA-BINDING PROTEIN"/>
    <property type="match status" value="1"/>
</dbReference>
<keyword evidence="1" id="KW-0227">DNA damage</keyword>
<dbReference type="GO" id="GO:0009295">
    <property type="term" value="C:nucleoid"/>
    <property type="evidence" value="ECO:0007669"/>
    <property type="project" value="TreeGrafter"/>
</dbReference>
<comment type="caution">
    <text evidence="2">The sequence shown here is derived from an EMBL/GenBank/DDBJ whole genome shotgun (WGS) entry which is preliminary data.</text>
</comment>
<organism evidence="2 3">
    <name type="scientific">Streptococcus uberis</name>
    <dbReference type="NCBI Taxonomy" id="1349"/>
    <lineage>
        <taxon>Bacteria</taxon>
        <taxon>Bacillati</taxon>
        <taxon>Bacillota</taxon>
        <taxon>Bacilli</taxon>
        <taxon>Lactobacillales</taxon>
        <taxon>Streptococcaceae</taxon>
        <taxon>Streptococcus</taxon>
    </lineage>
</organism>
<evidence type="ECO:0000256" key="1">
    <source>
        <dbReference type="HAMAP-Rule" id="MF_00984"/>
    </source>
</evidence>
<keyword evidence="1 2" id="KW-0238">DNA-binding</keyword>
<name>A0A2X4HAB2_STRUB</name>
<dbReference type="HAMAP" id="MF_00984">
    <property type="entry name" value="SSB"/>
    <property type="match status" value="1"/>
</dbReference>
<dbReference type="Proteomes" id="UP000483839">
    <property type="component" value="Unassembled WGS sequence"/>
</dbReference>
<dbReference type="Gene3D" id="2.40.50.140">
    <property type="entry name" value="Nucleic acid-binding proteins"/>
    <property type="match status" value="1"/>
</dbReference>
<proteinExistence type="inferred from homology"/>
<protein>
    <recommendedName>
        <fullName evidence="1">Single-stranded DNA-binding protein</fullName>
        <shortName evidence="1">SSB</shortName>
    </recommendedName>
</protein>